<evidence type="ECO:0000313" key="1">
    <source>
        <dbReference type="EMBL" id="GES76490.1"/>
    </source>
</evidence>
<protein>
    <submittedName>
        <fullName evidence="1">Uncharacterized protein</fullName>
    </submittedName>
</protein>
<comment type="caution">
    <text evidence="1">The sequence shown here is derived from an EMBL/GenBank/DDBJ whole genome shotgun (WGS) entry which is preliminary data.</text>
</comment>
<accession>A0A8H3QDB4</accession>
<dbReference type="Proteomes" id="UP000615446">
    <property type="component" value="Unassembled WGS sequence"/>
</dbReference>
<reference evidence="1" key="1">
    <citation type="submission" date="2019-10" db="EMBL/GenBank/DDBJ databases">
        <title>Conservation and host-specific expression of non-tandemly repeated heterogenous ribosome RNA gene in arbuscular mycorrhizal fungi.</title>
        <authorList>
            <person name="Maeda T."/>
            <person name="Kobayashi Y."/>
            <person name="Nakagawa T."/>
            <person name="Ezawa T."/>
            <person name="Yamaguchi K."/>
            <person name="Bino T."/>
            <person name="Nishimoto Y."/>
            <person name="Shigenobu S."/>
            <person name="Kawaguchi M."/>
        </authorList>
    </citation>
    <scope>NUCLEOTIDE SEQUENCE</scope>
    <source>
        <strain evidence="1">HR1</strain>
    </source>
</reference>
<dbReference type="AlphaFoldDB" id="A0A8H3QDB4"/>
<gene>
    <name evidence="1" type="ORF">RCL2_000389300</name>
</gene>
<proteinExistence type="predicted"/>
<dbReference type="EMBL" id="BLAL01000020">
    <property type="protein sequence ID" value="GES76490.1"/>
    <property type="molecule type" value="Genomic_DNA"/>
</dbReference>
<organism evidence="1 2">
    <name type="scientific">Rhizophagus clarus</name>
    <dbReference type="NCBI Taxonomy" id="94130"/>
    <lineage>
        <taxon>Eukaryota</taxon>
        <taxon>Fungi</taxon>
        <taxon>Fungi incertae sedis</taxon>
        <taxon>Mucoromycota</taxon>
        <taxon>Glomeromycotina</taxon>
        <taxon>Glomeromycetes</taxon>
        <taxon>Glomerales</taxon>
        <taxon>Glomeraceae</taxon>
        <taxon>Rhizophagus</taxon>
    </lineage>
</organism>
<evidence type="ECO:0000313" key="2">
    <source>
        <dbReference type="Proteomes" id="UP000615446"/>
    </source>
</evidence>
<name>A0A8H3QDB4_9GLOM</name>
<sequence>MNSNVQKALEVNDDQKTSFMRGQKIHGGSEIHIACNINSRSEFMDSQKDFMSRDLSLNSRDFVYCDKILKVLIPGNNNNIIPLINQSNNQIIMINWFSEVIIKFLHSPNQINSNSLNIWTAWTVKFGRSIRAYSFNPLERKFNSWKLYSNHSEV</sequence>